<organism evidence="2 3">
    <name type="scientific">Schistocephalus solidus</name>
    <name type="common">Tapeworm</name>
    <dbReference type="NCBI Taxonomy" id="70667"/>
    <lineage>
        <taxon>Eukaryota</taxon>
        <taxon>Metazoa</taxon>
        <taxon>Spiralia</taxon>
        <taxon>Lophotrochozoa</taxon>
        <taxon>Platyhelminthes</taxon>
        <taxon>Cestoda</taxon>
        <taxon>Eucestoda</taxon>
        <taxon>Diphyllobothriidea</taxon>
        <taxon>Diphyllobothriidae</taxon>
        <taxon>Schistocephalus</taxon>
    </lineage>
</organism>
<protein>
    <submittedName>
        <fullName evidence="2">Uncharacterized protein</fullName>
    </submittedName>
</protein>
<keyword evidence="3" id="KW-1185">Reference proteome</keyword>
<accession>A0A3P7DRF2</accession>
<dbReference type="Gene3D" id="1.10.287.1490">
    <property type="match status" value="1"/>
</dbReference>
<dbReference type="OrthoDB" id="10545451at2759"/>
<name>A0A3P7DRF2_SCHSO</name>
<dbReference type="Proteomes" id="UP000275846">
    <property type="component" value="Unassembled WGS sequence"/>
</dbReference>
<dbReference type="EMBL" id="UYSU01048537">
    <property type="protein sequence ID" value="VDM06039.1"/>
    <property type="molecule type" value="Genomic_DNA"/>
</dbReference>
<sequence length="113" mass="12708">MALESQLTERDRAGERQSAEIQEARARSESLDAQIVSMRSELDGLRQTVTEKETLANRAADNLDAANKTIADFRSQMAELEAKCKTEVEADGFMHSATLLLHQYTLMDEYLID</sequence>
<dbReference type="AlphaFoldDB" id="A0A3P7DRF2"/>
<evidence type="ECO:0000256" key="1">
    <source>
        <dbReference type="SAM" id="MobiDB-lite"/>
    </source>
</evidence>
<reference evidence="2 3" key="1">
    <citation type="submission" date="2018-11" db="EMBL/GenBank/DDBJ databases">
        <authorList>
            <consortium name="Pathogen Informatics"/>
        </authorList>
    </citation>
    <scope>NUCLEOTIDE SEQUENCE [LARGE SCALE GENOMIC DNA]</scope>
    <source>
        <strain evidence="2 3">NST_G2</strain>
    </source>
</reference>
<proteinExistence type="predicted"/>
<feature type="compositionally biased region" description="Basic and acidic residues" evidence="1">
    <location>
        <begin position="7"/>
        <end position="26"/>
    </location>
</feature>
<evidence type="ECO:0000313" key="2">
    <source>
        <dbReference type="EMBL" id="VDM06039.1"/>
    </source>
</evidence>
<evidence type="ECO:0000313" key="3">
    <source>
        <dbReference type="Proteomes" id="UP000275846"/>
    </source>
</evidence>
<gene>
    <name evidence="2" type="ORF">SSLN_LOCUS19653</name>
</gene>
<feature type="region of interest" description="Disordered" evidence="1">
    <location>
        <begin position="1"/>
        <end position="26"/>
    </location>
</feature>